<dbReference type="EMBL" id="JAQQWN010000004">
    <property type="protein sequence ID" value="KAK8087696.1"/>
    <property type="molecule type" value="Genomic_DNA"/>
</dbReference>
<feature type="chain" id="PRO_5046223526" evidence="1">
    <location>
        <begin position="20"/>
        <end position="232"/>
    </location>
</feature>
<evidence type="ECO:0000313" key="2">
    <source>
        <dbReference type="EMBL" id="KAK8087696.1"/>
    </source>
</evidence>
<keyword evidence="1" id="KW-0732">Signal</keyword>
<accession>A0ABR1WX05</accession>
<keyword evidence="3" id="KW-1185">Reference proteome</keyword>
<dbReference type="GeneID" id="92040032"/>
<reference evidence="2 3" key="1">
    <citation type="submission" date="2023-01" db="EMBL/GenBank/DDBJ databases">
        <title>Analysis of 21 Apiospora genomes using comparative genomics revels a genus with tremendous synthesis potential of carbohydrate active enzymes and secondary metabolites.</title>
        <authorList>
            <person name="Sorensen T."/>
        </authorList>
    </citation>
    <scope>NUCLEOTIDE SEQUENCE [LARGE SCALE GENOMIC DNA]</scope>
    <source>
        <strain evidence="2 3">CBS 114990</strain>
    </source>
</reference>
<dbReference type="RefSeq" id="XP_066670590.1">
    <property type="nucleotide sequence ID" value="XM_066806972.1"/>
</dbReference>
<evidence type="ECO:0000256" key="1">
    <source>
        <dbReference type="SAM" id="SignalP"/>
    </source>
</evidence>
<evidence type="ECO:0000313" key="3">
    <source>
        <dbReference type="Proteomes" id="UP001433268"/>
    </source>
</evidence>
<name>A0ABR1WX05_9PEZI</name>
<organism evidence="2 3">
    <name type="scientific">Apiospora hydei</name>
    <dbReference type="NCBI Taxonomy" id="1337664"/>
    <lineage>
        <taxon>Eukaryota</taxon>
        <taxon>Fungi</taxon>
        <taxon>Dikarya</taxon>
        <taxon>Ascomycota</taxon>
        <taxon>Pezizomycotina</taxon>
        <taxon>Sordariomycetes</taxon>
        <taxon>Xylariomycetidae</taxon>
        <taxon>Amphisphaeriales</taxon>
        <taxon>Apiosporaceae</taxon>
        <taxon>Apiospora</taxon>
    </lineage>
</organism>
<gene>
    <name evidence="2" type="ORF">PG997_002657</name>
</gene>
<comment type="caution">
    <text evidence="2">The sequence shown here is derived from an EMBL/GenBank/DDBJ whole genome shotgun (WGS) entry which is preliminary data.</text>
</comment>
<dbReference type="Proteomes" id="UP001433268">
    <property type="component" value="Unassembled WGS sequence"/>
</dbReference>
<proteinExistence type="predicted"/>
<sequence length="232" mass="25736">MVDALRSLVAAALWALVWQQPLDEVVNADSPILDYYKKQLLARDGPEALHQIDLLAYKSLTSQPHFDAHLIAGRARTLSEHICHVLAPVLFRGSEPEPPRNVDGSEAAAAYVVSSDAMTPPDLLEDAVQSALQLAAKLYLTDRWCRWRFAQPGCRFDARTMRVDVRQAAAVHSSSGGSMEDEPRVRLCVFPALYMNKTPKGPRTYEGLEGEGIRGQEDLRDYRLVAKGLVLV</sequence>
<protein>
    <submittedName>
        <fullName evidence="2">Uncharacterized protein</fullName>
    </submittedName>
</protein>
<feature type="signal peptide" evidence="1">
    <location>
        <begin position="1"/>
        <end position="19"/>
    </location>
</feature>